<evidence type="ECO:0000259" key="6">
    <source>
        <dbReference type="Pfam" id="PF00248"/>
    </source>
</evidence>
<evidence type="ECO:0000313" key="7">
    <source>
        <dbReference type="EMBL" id="EFJ25928.1"/>
    </source>
</evidence>
<evidence type="ECO:0000256" key="1">
    <source>
        <dbReference type="ARBA" id="ARBA00007905"/>
    </source>
</evidence>
<evidence type="ECO:0000256" key="3">
    <source>
        <dbReference type="PIRSR" id="PIRSR000097-1"/>
    </source>
</evidence>
<dbReference type="Proteomes" id="UP000001514">
    <property type="component" value="Unassembled WGS sequence"/>
</dbReference>
<dbReference type="OMA" id="FMTMKAA"/>
<dbReference type="GO" id="GO:0004032">
    <property type="term" value="F:aldose reductase (NADPH) activity"/>
    <property type="evidence" value="ECO:0000318"/>
    <property type="project" value="GO_Central"/>
</dbReference>
<dbReference type="Pfam" id="PF00248">
    <property type="entry name" value="Aldo_ket_red"/>
    <property type="match status" value="1"/>
</dbReference>
<organism evidence="8">
    <name type="scientific">Selaginella moellendorffii</name>
    <name type="common">Spikemoss</name>
    <dbReference type="NCBI Taxonomy" id="88036"/>
    <lineage>
        <taxon>Eukaryota</taxon>
        <taxon>Viridiplantae</taxon>
        <taxon>Streptophyta</taxon>
        <taxon>Embryophyta</taxon>
        <taxon>Tracheophyta</taxon>
        <taxon>Lycopodiopsida</taxon>
        <taxon>Selaginellales</taxon>
        <taxon>Selaginellaceae</taxon>
        <taxon>Selaginella</taxon>
    </lineage>
</organism>
<dbReference type="Gene3D" id="3.20.20.100">
    <property type="entry name" value="NADP-dependent oxidoreductase domain"/>
    <property type="match status" value="1"/>
</dbReference>
<gene>
    <name evidence="7" type="ORF">SELMODRAFT_267594</name>
</gene>
<proteinExistence type="inferred from homology"/>
<evidence type="ECO:0000256" key="4">
    <source>
        <dbReference type="PIRSR" id="PIRSR000097-2"/>
    </source>
</evidence>
<dbReference type="AlphaFoldDB" id="D8RNU8"/>
<dbReference type="Gramene" id="EFJ25928">
    <property type="protein sequence ID" value="EFJ25928"/>
    <property type="gene ID" value="SELMODRAFT_267594"/>
</dbReference>
<dbReference type="InParanoid" id="D8RNU8"/>
<dbReference type="InterPro" id="IPR036812">
    <property type="entry name" value="NAD(P)_OxRdtase_dom_sf"/>
</dbReference>
<dbReference type="InterPro" id="IPR023210">
    <property type="entry name" value="NADP_OxRdtase_dom"/>
</dbReference>
<accession>D8RNU8</accession>
<evidence type="ECO:0000313" key="8">
    <source>
        <dbReference type="Proteomes" id="UP000001514"/>
    </source>
</evidence>
<dbReference type="GO" id="GO:0005829">
    <property type="term" value="C:cytosol"/>
    <property type="evidence" value="ECO:0000318"/>
    <property type="project" value="GO_Central"/>
</dbReference>
<dbReference type="PIRSF" id="PIRSF000097">
    <property type="entry name" value="AKR"/>
    <property type="match status" value="1"/>
</dbReference>
<dbReference type="PROSITE" id="PS00062">
    <property type="entry name" value="ALDOKETO_REDUCTASE_2"/>
    <property type="match status" value="1"/>
</dbReference>
<feature type="active site" description="Proton donor" evidence="3">
    <location>
        <position position="54"/>
    </location>
</feature>
<sequence length="318" mass="35060">MAEVPSLTLKSPSHIAMPALGFGSGTRSDSQEISDAVVCAIKLGYRHFDTASVYGTEAAIGAGLAQAMDAGLVTRPQLFVTSKLHSDMHDDVLGAVKTSLSNLKLDYLDLYLIHAPLKIRRTNYASFPAEEDFLPLDLRGTWQGMEECLQQGLARAIGVSNFSVKKLQDLMEHAKVIPAVNQVELHPVWQQRKLRDFCSSMGIQVVAWSPLGGLGKPWGSRSVLDNPVVQELASKYQKTPAQIILRWITTLGLGAIVKSYNPDRLAQNLQSFDFSLSEQDLAKIESIAPQERLAKWKELCNSTTSPYKSPHELWDGEL</sequence>
<dbReference type="PRINTS" id="PR00069">
    <property type="entry name" value="ALDKETRDTASE"/>
</dbReference>
<dbReference type="HOGENOM" id="CLU_023205_0_0_1"/>
<feature type="site" description="Lowers pKa of active site Tyr" evidence="5">
    <location>
        <position position="83"/>
    </location>
</feature>
<protein>
    <recommendedName>
        <fullName evidence="6">NADP-dependent oxidoreductase domain-containing protein</fullName>
    </recommendedName>
</protein>
<dbReference type="eggNOG" id="KOG1577">
    <property type="taxonomic scope" value="Eukaryota"/>
</dbReference>
<comment type="similarity">
    <text evidence="1">Belongs to the aldo/keto reductase family.</text>
</comment>
<dbReference type="InterPro" id="IPR018170">
    <property type="entry name" value="Aldo/ket_reductase_CS"/>
</dbReference>
<keyword evidence="8" id="KW-1185">Reference proteome</keyword>
<dbReference type="SUPFAM" id="SSF51430">
    <property type="entry name" value="NAD(P)-linked oxidoreductase"/>
    <property type="match status" value="1"/>
</dbReference>
<evidence type="ECO:0000256" key="2">
    <source>
        <dbReference type="ARBA" id="ARBA00022857"/>
    </source>
</evidence>
<dbReference type="PANTHER" id="PTHR11732">
    <property type="entry name" value="ALDO/KETO REDUCTASE"/>
    <property type="match status" value="1"/>
</dbReference>
<feature type="binding site" evidence="4">
    <location>
        <position position="114"/>
    </location>
    <ligand>
        <name>substrate</name>
    </ligand>
</feature>
<dbReference type="FunFam" id="3.20.20.100:FF:000013">
    <property type="entry name" value="NADPH-dependent codeinone reductase 1-1"/>
    <property type="match status" value="1"/>
</dbReference>
<dbReference type="PROSITE" id="PS00798">
    <property type="entry name" value="ALDOKETO_REDUCTASE_1"/>
    <property type="match status" value="1"/>
</dbReference>
<name>D8RNU8_SELML</name>
<dbReference type="EMBL" id="GL377585">
    <property type="protein sequence ID" value="EFJ25928.1"/>
    <property type="molecule type" value="Genomic_DNA"/>
</dbReference>
<keyword evidence="2" id="KW-0521">NADP</keyword>
<reference evidence="7 8" key="1">
    <citation type="journal article" date="2011" name="Science">
        <title>The Selaginella genome identifies genetic changes associated with the evolution of vascular plants.</title>
        <authorList>
            <person name="Banks J.A."/>
            <person name="Nishiyama T."/>
            <person name="Hasebe M."/>
            <person name="Bowman J.L."/>
            <person name="Gribskov M."/>
            <person name="dePamphilis C."/>
            <person name="Albert V.A."/>
            <person name="Aono N."/>
            <person name="Aoyama T."/>
            <person name="Ambrose B.A."/>
            <person name="Ashton N.W."/>
            <person name="Axtell M.J."/>
            <person name="Barker E."/>
            <person name="Barker M.S."/>
            <person name="Bennetzen J.L."/>
            <person name="Bonawitz N.D."/>
            <person name="Chapple C."/>
            <person name="Cheng C."/>
            <person name="Correa L.G."/>
            <person name="Dacre M."/>
            <person name="DeBarry J."/>
            <person name="Dreyer I."/>
            <person name="Elias M."/>
            <person name="Engstrom E.M."/>
            <person name="Estelle M."/>
            <person name="Feng L."/>
            <person name="Finet C."/>
            <person name="Floyd S.K."/>
            <person name="Frommer W.B."/>
            <person name="Fujita T."/>
            <person name="Gramzow L."/>
            <person name="Gutensohn M."/>
            <person name="Harholt J."/>
            <person name="Hattori M."/>
            <person name="Heyl A."/>
            <person name="Hirai T."/>
            <person name="Hiwatashi Y."/>
            <person name="Ishikawa M."/>
            <person name="Iwata M."/>
            <person name="Karol K.G."/>
            <person name="Koehler B."/>
            <person name="Kolukisaoglu U."/>
            <person name="Kubo M."/>
            <person name="Kurata T."/>
            <person name="Lalonde S."/>
            <person name="Li K."/>
            <person name="Li Y."/>
            <person name="Litt A."/>
            <person name="Lyons E."/>
            <person name="Manning G."/>
            <person name="Maruyama T."/>
            <person name="Michael T.P."/>
            <person name="Mikami K."/>
            <person name="Miyazaki S."/>
            <person name="Morinaga S."/>
            <person name="Murata T."/>
            <person name="Mueller-Roeber B."/>
            <person name="Nelson D.R."/>
            <person name="Obara M."/>
            <person name="Oguri Y."/>
            <person name="Olmstead R.G."/>
            <person name="Onodera N."/>
            <person name="Petersen B.L."/>
            <person name="Pils B."/>
            <person name="Prigge M."/>
            <person name="Rensing S.A."/>
            <person name="Riano-Pachon D.M."/>
            <person name="Roberts A.W."/>
            <person name="Sato Y."/>
            <person name="Scheller H.V."/>
            <person name="Schulz B."/>
            <person name="Schulz C."/>
            <person name="Shakirov E.V."/>
            <person name="Shibagaki N."/>
            <person name="Shinohara N."/>
            <person name="Shippen D.E."/>
            <person name="Soerensen I."/>
            <person name="Sotooka R."/>
            <person name="Sugimoto N."/>
            <person name="Sugita M."/>
            <person name="Sumikawa N."/>
            <person name="Tanurdzic M."/>
            <person name="Theissen G."/>
            <person name="Ulvskov P."/>
            <person name="Wakazuki S."/>
            <person name="Weng J.K."/>
            <person name="Willats W.W."/>
            <person name="Wipf D."/>
            <person name="Wolf P.G."/>
            <person name="Yang L."/>
            <person name="Zimmer A.D."/>
            <person name="Zhu Q."/>
            <person name="Mitros T."/>
            <person name="Hellsten U."/>
            <person name="Loque D."/>
            <person name="Otillar R."/>
            <person name="Salamov A."/>
            <person name="Schmutz J."/>
            <person name="Shapiro H."/>
            <person name="Lindquist E."/>
            <person name="Lucas S."/>
            <person name="Rokhsar D."/>
            <person name="Grigoriev I.V."/>
        </authorList>
    </citation>
    <scope>NUCLEOTIDE SEQUENCE [LARGE SCALE GENOMIC DNA]</scope>
</reference>
<dbReference type="OrthoDB" id="416253at2759"/>
<dbReference type="KEGG" id="smo:SELMODRAFT_267594"/>
<dbReference type="InterPro" id="IPR020471">
    <property type="entry name" value="AKR"/>
</dbReference>
<evidence type="ECO:0000256" key="5">
    <source>
        <dbReference type="PIRSR" id="PIRSR000097-3"/>
    </source>
</evidence>
<feature type="domain" description="NADP-dependent oxidoreductase" evidence="6">
    <location>
        <begin position="23"/>
        <end position="287"/>
    </location>
</feature>